<evidence type="ECO:0000256" key="3">
    <source>
        <dbReference type="ARBA" id="ARBA00005995"/>
    </source>
</evidence>
<sequence>MEKHVDVAVIGGGISGLSAAYHLHKKDPGLKICVLEAKDRVGGRTLTLPLKCKDGGIDHWDLGGQWVSTSQKDIMALLQEFGLETYPQFTTGSKVLQVGSAKVQRFKWIPSLSPIVLIDLLFFIWKVERLQKQVDHGDPYNCSRGEEWDTKTLETFLKESLWTRGAYETIAALIRSLITMEPSQISTLYFLSTVSSAGGLMAMQETNEDSAQSLKVKGGTQQISKILAEKVGTDNVLLEHAVTKVIQSEESIQLKCQNGLTVSCKRAVMAAPPMVARQIQFEPQLSLQRREIEKWMPFGNCIKVVITYEEAFWKSNGQSGEALTYGGPSDISGCDVGPLSGVFDATTPKGSPALVAFLSGDQAIQWSRQKAHTRKNAVLKSLTDFFGSQAETCLDYFEKDWSEELFIEGALAGVSTGAMRNFAAGLREPQGRLHFAGADGAIEWDGYMSGGVQAGIRAATEILHQLRPGSVSSGELFGTAYSPSYKAPQHLRRKVEQSYMTRGLSFAILVGVISLLYGSLYR</sequence>
<dbReference type="AlphaFoldDB" id="A0A210PJC5"/>
<gene>
    <name evidence="9" type="ORF">KP79_PYT03096</name>
</gene>
<comment type="similarity">
    <text evidence="3 7">Belongs to the flavin monoamine oxidase family.</text>
</comment>
<evidence type="ECO:0000256" key="7">
    <source>
        <dbReference type="RuleBase" id="RU362067"/>
    </source>
</evidence>
<comment type="caution">
    <text evidence="9">The sequence shown here is derived from an EMBL/GenBank/DDBJ whole genome shotgun (WGS) entry which is preliminary data.</text>
</comment>
<evidence type="ECO:0000313" key="9">
    <source>
        <dbReference type="EMBL" id="OWF36585.1"/>
    </source>
</evidence>
<comment type="catalytic activity">
    <reaction evidence="5">
        <text>a secondary aliphatic amine + O2 + H2O = a primary amine + an aldehyde + H2O2</text>
        <dbReference type="Rhea" id="RHEA:26414"/>
        <dbReference type="ChEBI" id="CHEBI:15377"/>
        <dbReference type="ChEBI" id="CHEBI:15379"/>
        <dbReference type="ChEBI" id="CHEBI:16240"/>
        <dbReference type="ChEBI" id="CHEBI:17478"/>
        <dbReference type="ChEBI" id="CHEBI:58855"/>
        <dbReference type="ChEBI" id="CHEBI:65296"/>
        <dbReference type="EC" id="1.4.3.4"/>
    </reaction>
</comment>
<dbReference type="SUPFAM" id="SSF54373">
    <property type="entry name" value="FAD-linked reductases, C-terminal domain"/>
    <property type="match status" value="1"/>
</dbReference>
<keyword evidence="7" id="KW-0472">Membrane</keyword>
<feature type="binding site" evidence="6">
    <location>
        <position position="357"/>
    </location>
    <ligand>
        <name>substrate</name>
    </ligand>
</feature>
<accession>A0A210PJC5</accession>
<dbReference type="OrthoDB" id="7777654at2759"/>
<dbReference type="PRINTS" id="PR00757">
    <property type="entry name" value="AMINEOXDASEF"/>
</dbReference>
<dbReference type="PANTHER" id="PTHR43563:SF14">
    <property type="entry name" value="AMINE OXIDASE"/>
    <property type="match status" value="1"/>
</dbReference>
<feature type="binding site" evidence="6">
    <location>
        <position position="242"/>
    </location>
    <ligand>
        <name>FAD</name>
        <dbReference type="ChEBI" id="CHEBI:57692"/>
    </ligand>
</feature>
<evidence type="ECO:0000256" key="1">
    <source>
        <dbReference type="ARBA" id="ARBA00001974"/>
    </source>
</evidence>
<dbReference type="Pfam" id="PF01593">
    <property type="entry name" value="Amino_oxidase"/>
    <property type="match status" value="1"/>
</dbReference>
<dbReference type="Gene3D" id="3.90.660.10">
    <property type="match status" value="1"/>
</dbReference>
<evidence type="ECO:0000313" key="10">
    <source>
        <dbReference type="Proteomes" id="UP000242188"/>
    </source>
</evidence>
<dbReference type="InterPro" id="IPR050703">
    <property type="entry name" value="Flavin_MAO"/>
</dbReference>
<keyword evidence="7" id="KW-1133">Transmembrane helix</keyword>
<dbReference type="SUPFAM" id="SSF51905">
    <property type="entry name" value="FAD/NAD(P)-binding domain"/>
    <property type="match status" value="1"/>
</dbReference>
<comment type="cofactor">
    <cofactor evidence="1 7">
        <name>FAD</name>
        <dbReference type="ChEBI" id="CHEBI:57692"/>
    </cofactor>
</comment>
<organism evidence="9 10">
    <name type="scientific">Mizuhopecten yessoensis</name>
    <name type="common">Japanese scallop</name>
    <name type="synonym">Patinopecten yessoensis</name>
    <dbReference type="NCBI Taxonomy" id="6573"/>
    <lineage>
        <taxon>Eukaryota</taxon>
        <taxon>Metazoa</taxon>
        <taxon>Spiralia</taxon>
        <taxon>Lophotrochozoa</taxon>
        <taxon>Mollusca</taxon>
        <taxon>Bivalvia</taxon>
        <taxon>Autobranchia</taxon>
        <taxon>Pteriomorphia</taxon>
        <taxon>Pectinida</taxon>
        <taxon>Pectinoidea</taxon>
        <taxon>Pectinidae</taxon>
        <taxon>Mizuhopecten</taxon>
    </lineage>
</organism>
<name>A0A210PJC5_MIZYE</name>
<protein>
    <recommendedName>
        <fullName evidence="7">Amine oxidase</fullName>
        <ecNumber evidence="7">1.4.3.-</ecNumber>
    </recommendedName>
</protein>
<keyword evidence="10" id="KW-1185">Reference proteome</keyword>
<dbReference type="GO" id="GO:0005741">
    <property type="term" value="C:mitochondrial outer membrane"/>
    <property type="evidence" value="ECO:0007669"/>
    <property type="project" value="UniProtKB-SubCell"/>
</dbReference>
<comment type="subcellular location">
    <subcellularLocation>
        <location evidence="2">Mitochondrion outer membrane</location>
        <topology evidence="2">Single-pass type IV membrane protein</topology>
        <orientation evidence="2">Cytoplasmic side</orientation>
    </subcellularLocation>
</comment>
<evidence type="ECO:0000256" key="6">
    <source>
        <dbReference type="PIRSR" id="PIRSR601613-1"/>
    </source>
</evidence>
<proteinExistence type="inferred from homology"/>
<feature type="domain" description="Amine oxidase" evidence="8">
    <location>
        <begin position="14"/>
        <end position="463"/>
    </location>
</feature>
<feature type="binding site" evidence="6">
    <location>
        <position position="15"/>
    </location>
    <ligand>
        <name>FAD</name>
        <dbReference type="ChEBI" id="CHEBI:57692"/>
    </ligand>
</feature>
<dbReference type="Proteomes" id="UP000242188">
    <property type="component" value="Unassembled WGS sequence"/>
</dbReference>
<dbReference type="EC" id="1.4.3.-" evidence="7"/>
<evidence type="ECO:0000256" key="4">
    <source>
        <dbReference type="ARBA" id="ARBA00023002"/>
    </source>
</evidence>
<dbReference type="GO" id="GO:0097621">
    <property type="term" value="F:monoamine oxidase activity"/>
    <property type="evidence" value="ECO:0007669"/>
    <property type="project" value="UniProtKB-EC"/>
</dbReference>
<evidence type="ECO:0000256" key="5">
    <source>
        <dbReference type="ARBA" id="ARBA00048448"/>
    </source>
</evidence>
<dbReference type="InterPro" id="IPR002937">
    <property type="entry name" value="Amino_oxidase"/>
</dbReference>
<dbReference type="InterPro" id="IPR001613">
    <property type="entry name" value="Flavin_amine_oxidase"/>
</dbReference>
<evidence type="ECO:0000259" key="8">
    <source>
        <dbReference type="Pfam" id="PF01593"/>
    </source>
</evidence>
<dbReference type="Gene3D" id="1.10.405.10">
    <property type="entry name" value="Guanine Nucleotide Dissociation Inhibitor, domain 1"/>
    <property type="match status" value="1"/>
</dbReference>
<keyword evidence="4 7" id="KW-0560">Oxidoreductase</keyword>
<feature type="transmembrane region" description="Helical" evidence="7">
    <location>
        <begin position="499"/>
        <end position="520"/>
    </location>
</feature>
<dbReference type="GO" id="GO:0008131">
    <property type="term" value="F:primary methylamine oxidase activity"/>
    <property type="evidence" value="ECO:0007669"/>
    <property type="project" value="UniProtKB-ARBA"/>
</dbReference>
<dbReference type="EMBL" id="NEDP02076561">
    <property type="protein sequence ID" value="OWF36585.1"/>
    <property type="molecule type" value="Genomic_DNA"/>
</dbReference>
<feature type="binding site" evidence="6">
    <location>
        <begin position="36"/>
        <end position="37"/>
    </location>
    <ligand>
        <name>FAD</name>
        <dbReference type="ChEBI" id="CHEBI:57692"/>
    </ligand>
</feature>
<keyword evidence="7" id="KW-0812">Transmembrane</keyword>
<reference evidence="9 10" key="1">
    <citation type="journal article" date="2017" name="Nat. Ecol. Evol.">
        <title>Scallop genome provides insights into evolution of bilaterian karyotype and development.</title>
        <authorList>
            <person name="Wang S."/>
            <person name="Zhang J."/>
            <person name="Jiao W."/>
            <person name="Li J."/>
            <person name="Xun X."/>
            <person name="Sun Y."/>
            <person name="Guo X."/>
            <person name="Huan P."/>
            <person name="Dong B."/>
            <person name="Zhang L."/>
            <person name="Hu X."/>
            <person name="Sun X."/>
            <person name="Wang J."/>
            <person name="Zhao C."/>
            <person name="Wang Y."/>
            <person name="Wang D."/>
            <person name="Huang X."/>
            <person name="Wang R."/>
            <person name="Lv J."/>
            <person name="Li Y."/>
            <person name="Zhang Z."/>
            <person name="Liu B."/>
            <person name="Lu W."/>
            <person name="Hui Y."/>
            <person name="Liang J."/>
            <person name="Zhou Z."/>
            <person name="Hou R."/>
            <person name="Li X."/>
            <person name="Liu Y."/>
            <person name="Li H."/>
            <person name="Ning X."/>
            <person name="Lin Y."/>
            <person name="Zhao L."/>
            <person name="Xing Q."/>
            <person name="Dou J."/>
            <person name="Li Y."/>
            <person name="Mao J."/>
            <person name="Guo H."/>
            <person name="Dou H."/>
            <person name="Li T."/>
            <person name="Mu C."/>
            <person name="Jiang W."/>
            <person name="Fu Q."/>
            <person name="Fu X."/>
            <person name="Miao Y."/>
            <person name="Liu J."/>
            <person name="Yu Q."/>
            <person name="Li R."/>
            <person name="Liao H."/>
            <person name="Li X."/>
            <person name="Kong Y."/>
            <person name="Jiang Z."/>
            <person name="Chourrout D."/>
            <person name="Li R."/>
            <person name="Bao Z."/>
        </authorList>
    </citation>
    <scope>NUCLEOTIDE SEQUENCE [LARGE SCALE GENOMIC DNA]</scope>
    <source>
        <strain evidence="9 10">PY_sf001</strain>
    </source>
</reference>
<evidence type="ECO:0000256" key="2">
    <source>
        <dbReference type="ARBA" id="ARBA00004362"/>
    </source>
</evidence>
<keyword evidence="7" id="KW-0285">Flavoprotein</keyword>
<dbReference type="InterPro" id="IPR036188">
    <property type="entry name" value="FAD/NAD-bd_sf"/>
</dbReference>
<dbReference type="Gene3D" id="3.50.50.60">
    <property type="entry name" value="FAD/NAD(P)-binding domain"/>
    <property type="match status" value="1"/>
</dbReference>
<keyword evidence="7" id="KW-0274">FAD</keyword>
<dbReference type="PANTHER" id="PTHR43563">
    <property type="entry name" value="AMINE OXIDASE"/>
    <property type="match status" value="1"/>
</dbReference>
<dbReference type="STRING" id="6573.A0A210PJC5"/>